<organism evidence="1">
    <name type="scientific">uncultured Caudovirales phage</name>
    <dbReference type="NCBI Taxonomy" id="2100421"/>
    <lineage>
        <taxon>Viruses</taxon>
        <taxon>Duplodnaviria</taxon>
        <taxon>Heunggongvirae</taxon>
        <taxon>Uroviricota</taxon>
        <taxon>Caudoviricetes</taxon>
        <taxon>Peduoviridae</taxon>
        <taxon>Maltschvirus</taxon>
        <taxon>Maltschvirus maltsch</taxon>
    </lineage>
</organism>
<evidence type="ECO:0000313" key="1">
    <source>
        <dbReference type="EMBL" id="CAB4131610.1"/>
    </source>
</evidence>
<reference evidence="1" key="1">
    <citation type="submission" date="2020-04" db="EMBL/GenBank/DDBJ databases">
        <authorList>
            <person name="Chiriac C."/>
            <person name="Salcher M."/>
            <person name="Ghai R."/>
            <person name="Kavagutti S V."/>
        </authorList>
    </citation>
    <scope>NUCLEOTIDE SEQUENCE</scope>
</reference>
<gene>
    <name evidence="1" type="ORF">UFOVP132_172</name>
</gene>
<dbReference type="EMBL" id="LR796247">
    <property type="protein sequence ID" value="CAB4131610.1"/>
    <property type="molecule type" value="Genomic_DNA"/>
</dbReference>
<sequence length="56" mass="6749">MNDLKCIECEEVATWIRHTQFAGTHPFCEHHAKLQTDFYNSDSYLDWEELTDERDE</sequence>
<protein>
    <submittedName>
        <fullName evidence="1">Uncharacterized protein</fullName>
    </submittedName>
</protein>
<name>A0A6J5LF90_9CAUD</name>
<accession>A0A6J5LF90</accession>
<proteinExistence type="predicted"/>